<dbReference type="AlphaFoldDB" id="A0A225DPI7"/>
<evidence type="ECO:0000313" key="2">
    <source>
        <dbReference type="Proteomes" id="UP000214646"/>
    </source>
</evidence>
<accession>A0A225DPI7</accession>
<organism evidence="1 2">
    <name type="scientific">Fimbriiglobus ruber</name>
    <dbReference type="NCBI Taxonomy" id="1908690"/>
    <lineage>
        <taxon>Bacteria</taxon>
        <taxon>Pseudomonadati</taxon>
        <taxon>Planctomycetota</taxon>
        <taxon>Planctomycetia</taxon>
        <taxon>Gemmatales</taxon>
        <taxon>Gemmataceae</taxon>
        <taxon>Fimbriiglobus</taxon>
    </lineage>
</organism>
<keyword evidence="2" id="KW-1185">Reference proteome</keyword>
<protein>
    <submittedName>
        <fullName evidence="1">Uncharacterized protein</fullName>
    </submittedName>
</protein>
<sequence length="140" mass="16399">MNCRHFLTCMAVWRDESKKGTEFGVSRILVRVVPEDDKGYPFKIERLFAYFQLFGTPGQYPLRVRLVRVQSERYYEETEAFEQEWAAFEVPIEDDDFTVGVGVQLRSVTFSEEGVYEFQLLWGGRTEPLARERIQALGEL</sequence>
<dbReference type="EMBL" id="NIDE01000005">
    <property type="protein sequence ID" value="OWK41594.1"/>
    <property type="molecule type" value="Genomic_DNA"/>
</dbReference>
<gene>
    <name evidence="1" type="ORF">FRUB_03672</name>
</gene>
<reference evidence="2" key="1">
    <citation type="submission" date="2017-06" db="EMBL/GenBank/DDBJ databases">
        <title>Genome analysis of Fimbriiglobus ruber SP5, the first member of the order Planctomycetales with confirmed chitinolytic capability.</title>
        <authorList>
            <person name="Ravin N.V."/>
            <person name="Rakitin A.L."/>
            <person name="Ivanova A.A."/>
            <person name="Beletsky A.V."/>
            <person name="Kulichevskaya I.S."/>
            <person name="Mardanov A.V."/>
            <person name="Dedysh S.N."/>
        </authorList>
    </citation>
    <scope>NUCLEOTIDE SEQUENCE [LARGE SCALE GENOMIC DNA]</scope>
    <source>
        <strain evidence="2">SP5</strain>
    </source>
</reference>
<comment type="caution">
    <text evidence="1">The sequence shown here is derived from an EMBL/GenBank/DDBJ whole genome shotgun (WGS) entry which is preliminary data.</text>
</comment>
<evidence type="ECO:0000313" key="1">
    <source>
        <dbReference type="EMBL" id="OWK41594.1"/>
    </source>
</evidence>
<dbReference type="Proteomes" id="UP000214646">
    <property type="component" value="Unassembled WGS sequence"/>
</dbReference>
<name>A0A225DPI7_9BACT</name>
<proteinExistence type="predicted"/>